<dbReference type="Gene3D" id="3.90.1150.10">
    <property type="entry name" value="Aspartate Aminotransferase, domain 1"/>
    <property type="match status" value="1"/>
</dbReference>
<comment type="caution">
    <text evidence="2">The sequence shown here is derived from an EMBL/GenBank/DDBJ whole genome shotgun (WGS) entry which is preliminary data.</text>
</comment>
<evidence type="ECO:0000313" key="2">
    <source>
        <dbReference type="EMBL" id="CAH0112432.1"/>
    </source>
</evidence>
<dbReference type="InterPro" id="IPR015421">
    <property type="entry name" value="PyrdxlP-dep_Trfase_major"/>
</dbReference>
<accession>A0A8J2S0U2</accession>
<dbReference type="InterPro" id="IPR015424">
    <property type="entry name" value="PyrdxlP-dep_Trfase"/>
</dbReference>
<dbReference type="Pfam" id="PF00266">
    <property type="entry name" value="Aminotran_5"/>
    <property type="match status" value="1"/>
</dbReference>
<dbReference type="OrthoDB" id="420046at2759"/>
<dbReference type="SUPFAM" id="SSF53383">
    <property type="entry name" value="PLP-dependent transferases"/>
    <property type="match status" value="1"/>
</dbReference>
<sequence>MELAKFINDNIIGRNSQFDGPFGRKHIIYCDYTASGKALLCIEDFIIKQVLPTYGNTHTSTGINSVQTTSYRDEAREILRNAFGATENDAVIFVGSGCTGAIHKLVDGLRLSKNDRPVVFVGASEHHSNLLPWREIASRVVRIKDDKNGMIDTNELEYSLKIARRERRTLIGCFSAASNITGTLFQDMKITALLHKYGAYSFWDYATAAPYVKIAMNPTSREYPNGEAHKDAIYFSMHKFVGGPQTPGLLIVKKSVIERNPVPGGSGGGTVLFVDRNSHLYLSDVEAREEGGTPAIVESIRAGLVIKLKNTVKDEWIMKHEEQLTRLAFTEWQDVPELVLLGSRTAPRVAIFSFLIRHLHTGLFLHHNFVCALLNDIYGIQARGGCACAGPYAQDLLGIDDSLSRRYTEILAADDDNVTLEILKPGFSRLNLPYFAPKEEIDFIIRAVTAIAKHGWEMLPYYKMNPETGGWHHHSTQLASMIQGSLSNIEFNNQELSMSPNNLSINYEECLRKGEEIFQKARNGPFNEIESIILADRQNNLIGAVKRNELRWFLFPSEALQILLHNDLNGVFPEINIPFHPREYDNNMERSEYQLQYYSTIPAQITGSGEPAEREVDMMRTNESAVLQLFGYLLQTALSRSSSVGYNFRSDYLSSSEVPSGQATGISAAWRLIVRCQRNRTDAVGVVRDGNQILLDTRQM</sequence>
<protein>
    <recommendedName>
        <fullName evidence="1">Aminotransferase class V domain-containing protein</fullName>
    </recommendedName>
</protein>
<dbReference type="PANTHER" id="PTHR43686:SF1">
    <property type="entry name" value="AMINOTRAN_5 DOMAIN-CONTAINING PROTEIN"/>
    <property type="match status" value="1"/>
</dbReference>
<dbReference type="PANTHER" id="PTHR43686">
    <property type="entry name" value="SULFURTRANSFERASE-RELATED"/>
    <property type="match status" value="1"/>
</dbReference>
<dbReference type="Gene3D" id="3.40.640.10">
    <property type="entry name" value="Type I PLP-dependent aspartate aminotransferase-like (Major domain)"/>
    <property type="match status" value="1"/>
</dbReference>
<dbReference type="Proteomes" id="UP000789390">
    <property type="component" value="Unassembled WGS sequence"/>
</dbReference>
<proteinExistence type="predicted"/>
<reference evidence="2" key="1">
    <citation type="submission" date="2021-11" db="EMBL/GenBank/DDBJ databases">
        <authorList>
            <person name="Schell T."/>
        </authorList>
    </citation>
    <scope>NUCLEOTIDE SEQUENCE</scope>
    <source>
        <strain evidence="2">M5</strain>
    </source>
</reference>
<evidence type="ECO:0000259" key="1">
    <source>
        <dbReference type="Pfam" id="PF00266"/>
    </source>
</evidence>
<dbReference type="InterPro" id="IPR000192">
    <property type="entry name" value="Aminotrans_V_dom"/>
</dbReference>
<feature type="domain" description="Aminotransferase class V" evidence="1">
    <location>
        <begin position="28"/>
        <end position="394"/>
    </location>
</feature>
<dbReference type="AlphaFoldDB" id="A0A8J2S0U2"/>
<evidence type="ECO:0000313" key="3">
    <source>
        <dbReference type="Proteomes" id="UP000789390"/>
    </source>
</evidence>
<dbReference type="InterPro" id="IPR015422">
    <property type="entry name" value="PyrdxlP-dep_Trfase_small"/>
</dbReference>
<gene>
    <name evidence="2" type="ORF">DGAL_LOCUS16147</name>
</gene>
<name>A0A8J2S0U2_9CRUS</name>
<keyword evidence="3" id="KW-1185">Reference proteome</keyword>
<organism evidence="2 3">
    <name type="scientific">Daphnia galeata</name>
    <dbReference type="NCBI Taxonomy" id="27404"/>
    <lineage>
        <taxon>Eukaryota</taxon>
        <taxon>Metazoa</taxon>
        <taxon>Ecdysozoa</taxon>
        <taxon>Arthropoda</taxon>
        <taxon>Crustacea</taxon>
        <taxon>Branchiopoda</taxon>
        <taxon>Diplostraca</taxon>
        <taxon>Cladocera</taxon>
        <taxon>Anomopoda</taxon>
        <taxon>Daphniidae</taxon>
        <taxon>Daphnia</taxon>
    </lineage>
</organism>
<dbReference type="EMBL" id="CAKKLH010000325">
    <property type="protein sequence ID" value="CAH0112432.1"/>
    <property type="molecule type" value="Genomic_DNA"/>
</dbReference>